<evidence type="ECO:0000313" key="4">
    <source>
        <dbReference type="Proteomes" id="UP000241818"/>
    </source>
</evidence>
<evidence type="ECO:0000313" key="3">
    <source>
        <dbReference type="EMBL" id="PSS08718.1"/>
    </source>
</evidence>
<dbReference type="RefSeq" id="XP_024717116.1">
    <property type="nucleotide sequence ID" value="XM_024869466.1"/>
</dbReference>
<protein>
    <recommendedName>
        <fullName evidence="2">FAR1 domain-containing protein</fullName>
    </recommendedName>
</protein>
<dbReference type="GeneID" id="36577547"/>
<evidence type="ECO:0000256" key="1">
    <source>
        <dbReference type="SAM" id="MobiDB-lite"/>
    </source>
</evidence>
<feature type="region of interest" description="Disordered" evidence="1">
    <location>
        <begin position="57"/>
        <end position="77"/>
    </location>
</feature>
<name>A0A2T3AR24_AMORE</name>
<dbReference type="STRING" id="857342.A0A2T3AR24"/>
<feature type="domain" description="FAR1" evidence="2">
    <location>
        <begin position="39"/>
        <end position="111"/>
    </location>
</feature>
<dbReference type="EMBL" id="KZ679018">
    <property type="protein sequence ID" value="PSS08718.1"/>
    <property type="molecule type" value="Genomic_DNA"/>
</dbReference>
<dbReference type="InterPro" id="IPR004330">
    <property type="entry name" value="FAR1_DNA_bnd_dom"/>
</dbReference>
<dbReference type="InterPro" id="IPR052579">
    <property type="entry name" value="Zinc_finger_SWIM"/>
</dbReference>
<dbReference type="Proteomes" id="UP000241818">
    <property type="component" value="Unassembled WGS sequence"/>
</dbReference>
<proteinExistence type="predicted"/>
<gene>
    <name evidence="3" type="ORF">M430DRAFT_69958</name>
</gene>
<dbReference type="AlphaFoldDB" id="A0A2T3AR24"/>
<accession>A0A2T3AR24</accession>
<reference evidence="3 4" key="1">
    <citation type="journal article" date="2018" name="New Phytol.">
        <title>Comparative genomics and transcriptomics depict ericoid mycorrhizal fungi as versatile saprotrophs and plant mutualists.</title>
        <authorList>
            <person name="Martino E."/>
            <person name="Morin E."/>
            <person name="Grelet G.A."/>
            <person name="Kuo A."/>
            <person name="Kohler A."/>
            <person name="Daghino S."/>
            <person name="Barry K.W."/>
            <person name="Cichocki N."/>
            <person name="Clum A."/>
            <person name="Dockter R.B."/>
            <person name="Hainaut M."/>
            <person name="Kuo R.C."/>
            <person name="LaButti K."/>
            <person name="Lindahl B.D."/>
            <person name="Lindquist E.A."/>
            <person name="Lipzen A."/>
            <person name="Khouja H.R."/>
            <person name="Magnuson J."/>
            <person name="Murat C."/>
            <person name="Ohm R.A."/>
            <person name="Singer S.W."/>
            <person name="Spatafora J.W."/>
            <person name="Wang M."/>
            <person name="Veneault-Fourrey C."/>
            <person name="Henrissat B."/>
            <person name="Grigoriev I.V."/>
            <person name="Martin F.M."/>
            <person name="Perotto S."/>
        </authorList>
    </citation>
    <scope>NUCLEOTIDE SEQUENCE [LARGE SCALE GENOMIC DNA]</scope>
    <source>
        <strain evidence="3 4">ATCC 22711</strain>
    </source>
</reference>
<organism evidence="3 4">
    <name type="scientific">Amorphotheca resinae ATCC 22711</name>
    <dbReference type="NCBI Taxonomy" id="857342"/>
    <lineage>
        <taxon>Eukaryota</taxon>
        <taxon>Fungi</taxon>
        <taxon>Dikarya</taxon>
        <taxon>Ascomycota</taxon>
        <taxon>Pezizomycotina</taxon>
        <taxon>Leotiomycetes</taxon>
        <taxon>Helotiales</taxon>
        <taxon>Amorphothecaceae</taxon>
        <taxon>Amorphotheca</taxon>
    </lineage>
</organism>
<dbReference type="PANTHER" id="PTHR31569:SF4">
    <property type="entry name" value="SWIM-TYPE DOMAIN-CONTAINING PROTEIN"/>
    <property type="match status" value="1"/>
</dbReference>
<dbReference type="InParanoid" id="A0A2T3AR24"/>
<dbReference type="OrthoDB" id="3599919at2759"/>
<evidence type="ECO:0000259" key="2">
    <source>
        <dbReference type="Pfam" id="PF03101"/>
    </source>
</evidence>
<dbReference type="PANTHER" id="PTHR31569">
    <property type="entry name" value="SWIM-TYPE DOMAIN-CONTAINING PROTEIN"/>
    <property type="match status" value="1"/>
</dbReference>
<sequence>MSSTASNACGPAPALAIYPDLKAAFTAVQEHVKANGYAFYRHDKKLNRAVFRCDRGGKYRATSKNPDTDPSKQRLSTSLKKSRCKMGVELRLDHISGNWSLSVLEATHNHDRSADPKAYPAYRIAALKPNAYAAISTLGRAGLSTSQILSTLRIEYPEALLTAKDVTNILQKSRLEELDGKTLIQWLVEELQSKGFNP</sequence>
<keyword evidence="4" id="KW-1185">Reference proteome</keyword>
<dbReference type="Pfam" id="PF03101">
    <property type="entry name" value="FAR1"/>
    <property type="match status" value="1"/>
</dbReference>